<dbReference type="InterPro" id="IPR039565">
    <property type="entry name" value="BamD-like"/>
</dbReference>
<feature type="domain" description="Outer membrane lipoprotein BamD-like" evidence="6">
    <location>
        <begin position="831"/>
        <end position="915"/>
    </location>
</feature>
<dbReference type="SMART" id="SM00028">
    <property type="entry name" value="TPR"/>
    <property type="match status" value="11"/>
</dbReference>
<reference evidence="7 8" key="1">
    <citation type="submission" date="2019-02" db="EMBL/GenBank/DDBJ databases">
        <title>Deep-cultivation of Planctomycetes and their phenomic and genomic characterization uncovers novel biology.</title>
        <authorList>
            <person name="Wiegand S."/>
            <person name="Jogler M."/>
            <person name="Boedeker C."/>
            <person name="Pinto D."/>
            <person name="Vollmers J."/>
            <person name="Rivas-Marin E."/>
            <person name="Kohn T."/>
            <person name="Peeters S.H."/>
            <person name="Heuer A."/>
            <person name="Rast P."/>
            <person name="Oberbeckmann S."/>
            <person name="Bunk B."/>
            <person name="Jeske O."/>
            <person name="Meyerdierks A."/>
            <person name="Storesund J.E."/>
            <person name="Kallscheuer N."/>
            <person name="Luecker S."/>
            <person name="Lage O.M."/>
            <person name="Pohl T."/>
            <person name="Merkel B.J."/>
            <person name="Hornburger P."/>
            <person name="Mueller R.-W."/>
            <person name="Bruemmer F."/>
            <person name="Labrenz M."/>
            <person name="Spormann A.M."/>
            <person name="Op den Camp H."/>
            <person name="Overmann J."/>
            <person name="Amann R."/>
            <person name="Jetten M.S.M."/>
            <person name="Mascher T."/>
            <person name="Medema M.H."/>
            <person name="Devos D.P."/>
            <person name="Kaster A.-K."/>
            <person name="Ovreas L."/>
            <person name="Rohde M."/>
            <person name="Galperin M.Y."/>
            <person name="Jogler C."/>
        </authorList>
    </citation>
    <scope>NUCLEOTIDE SEQUENCE [LARGE SCALE GENOMIC DNA]</scope>
    <source>
        <strain evidence="7 8">Poly30</strain>
    </source>
</reference>
<feature type="signal peptide" evidence="5">
    <location>
        <begin position="1"/>
        <end position="34"/>
    </location>
</feature>
<accession>A0A518EW21</accession>
<dbReference type="SUPFAM" id="SSF48452">
    <property type="entry name" value="TPR-like"/>
    <property type="match status" value="5"/>
</dbReference>
<evidence type="ECO:0000256" key="4">
    <source>
        <dbReference type="PROSITE-ProRule" id="PRU00339"/>
    </source>
</evidence>
<evidence type="ECO:0000259" key="6">
    <source>
        <dbReference type="Pfam" id="PF13525"/>
    </source>
</evidence>
<organism evidence="7 8">
    <name type="scientific">Saltatorellus ferox</name>
    <dbReference type="NCBI Taxonomy" id="2528018"/>
    <lineage>
        <taxon>Bacteria</taxon>
        <taxon>Pseudomonadati</taxon>
        <taxon>Planctomycetota</taxon>
        <taxon>Planctomycetia</taxon>
        <taxon>Planctomycetia incertae sedis</taxon>
        <taxon>Saltatorellus</taxon>
    </lineage>
</organism>
<dbReference type="Pfam" id="PF13432">
    <property type="entry name" value="TPR_16"/>
    <property type="match status" value="8"/>
</dbReference>
<keyword evidence="3 4" id="KW-0802">TPR repeat</keyword>
<dbReference type="AlphaFoldDB" id="A0A518EW21"/>
<keyword evidence="2" id="KW-0677">Repeat</keyword>
<dbReference type="Pfam" id="PF13174">
    <property type="entry name" value="TPR_6"/>
    <property type="match status" value="1"/>
</dbReference>
<evidence type="ECO:0000256" key="2">
    <source>
        <dbReference type="ARBA" id="ARBA00022737"/>
    </source>
</evidence>
<evidence type="ECO:0000313" key="8">
    <source>
        <dbReference type="Proteomes" id="UP000320390"/>
    </source>
</evidence>
<dbReference type="EMBL" id="CP036434">
    <property type="protein sequence ID" value="QDV08289.1"/>
    <property type="molecule type" value="Genomic_DNA"/>
</dbReference>
<evidence type="ECO:0000256" key="1">
    <source>
        <dbReference type="ARBA" id="ARBA00022729"/>
    </source>
</evidence>
<proteinExistence type="predicted"/>
<dbReference type="OrthoDB" id="275274at2"/>
<evidence type="ECO:0000256" key="5">
    <source>
        <dbReference type="SAM" id="SignalP"/>
    </source>
</evidence>
<evidence type="ECO:0000256" key="3">
    <source>
        <dbReference type="ARBA" id="ARBA00022803"/>
    </source>
</evidence>
<keyword evidence="8" id="KW-1185">Reference proteome</keyword>
<dbReference type="Proteomes" id="UP000320390">
    <property type="component" value="Chromosome"/>
</dbReference>
<dbReference type="Gene3D" id="1.25.40.10">
    <property type="entry name" value="Tetratricopeptide repeat domain"/>
    <property type="match status" value="8"/>
</dbReference>
<dbReference type="InterPro" id="IPR051012">
    <property type="entry name" value="CellSynth/LPSAsmb/PSIAsmb"/>
</dbReference>
<dbReference type="InterPro" id="IPR011990">
    <property type="entry name" value="TPR-like_helical_dom_sf"/>
</dbReference>
<dbReference type="InterPro" id="IPR019734">
    <property type="entry name" value="TPR_rpt"/>
</dbReference>
<gene>
    <name evidence="7" type="ORF">Poly30_38260</name>
</gene>
<feature type="chain" id="PRO_5021847284" evidence="5">
    <location>
        <begin position="35"/>
        <end position="1063"/>
    </location>
</feature>
<dbReference type="PANTHER" id="PTHR45586">
    <property type="entry name" value="TPR REPEAT-CONTAINING PROTEIN PA4667"/>
    <property type="match status" value="1"/>
</dbReference>
<protein>
    <submittedName>
        <fullName evidence="7">Tol-pal system protein YbgF</fullName>
    </submittedName>
</protein>
<dbReference type="PROSITE" id="PS50005">
    <property type="entry name" value="TPR"/>
    <property type="match status" value="1"/>
</dbReference>
<keyword evidence="1 5" id="KW-0732">Signal</keyword>
<feature type="repeat" description="TPR" evidence="4">
    <location>
        <begin position="1016"/>
        <end position="1049"/>
    </location>
</feature>
<dbReference type="PANTHER" id="PTHR45586:SF1">
    <property type="entry name" value="LIPOPOLYSACCHARIDE ASSEMBLY PROTEIN B"/>
    <property type="match status" value="1"/>
</dbReference>
<sequence length="1063" mass="114445" precursor="true">MHPRRRIHCIRRSSVSALLALALASTSTISPLFAAVPAGYAAPAHPPSVLVLDKGDEQSALIAGLAKRGLHDMVVKEATDFLQRFTNHARANAVRYRLADAYFELGKTREALGQYQALDRVSGFEQAMEVKFRVGMCALELGENAVAAASLKAVEASDAEYLKSPAIYLLAEALFRSEAFDEAGAAYGRVLARKDDAAAEYVRDARYGRTWSAWKSKNFDATIAAAEDFLRQHADDPQAGELAFLAGEANLEAGRPEQAIQWYGRATKGEYAEVALRGAGFAEVARGDAAAAASRFGQYLGQFPRGKFAPEVALQRGVQLVRAKKFAEAASALRSAPTVQDAQSRYWLALAEAGQGNHGAALDAAKEGLTKSPEEALAVQLRIAAGDALFELGRAEEAAALYEQSGSAYALHAAAVARLNAGDAEEAERLARTLLTGAARQPGSDFRLEALLTRAEALFRLERYTEAEPILRRLLDESKPAQPGATNGAAAAKPVDPALVSRAKSRLAWCHWYSGDTASARQLFTAAAKDPSLTEAERSEALFMTGRAALKEGDDAGAAQAFGAYADATGQAGAFADEALLRLARLTPGAAGANFYARLVAEHPQSSLLPAALSEAAERYIELGQADQGAAAYEALVQRFPQNELSKNARYGLGWARYQKGEYQAATVPLWEVARDGAASDELRNASLELLVWSFAKARSADDAVAAFRAFAARTGDEQRLLAAARLVDGVLAEGGNLDGRKELWQSLTTKLQAPDAVATARIELGFVALDQGDSQGAAQQAIAARQAQPESPDVAELLFFVGEAYYDAGDDERAAPLYVAASQHATDEVAERALYKGGFSELRRGKNADAAKAFATLVERFPTGVLAPESMFLAGEAFYRESEFEPSATWLRRMVKDHPNHASRSKALFRLGLAEGQLENWGASADALGNLVSRYPEFPSLVEAELWRGRALSRRGDRRAARQSLSRVIESDEGVLAAQARIETGRILEEESDLEGALSEYLKVAVLYGHAEECAEALVRAGDVLERSGEKKRAAERYEEVVKDYPDTRYAKEARKRLADGV</sequence>
<evidence type="ECO:0000313" key="7">
    <source>
        <dbReference type="EMBL" id="QDV08289.1"/>
    </source>
</evidence>
<dbReference type="Pfam" id="PF13525">
    <property type="entry name" value="YfiO"/>
    <property type="match status" value="1"/>
</dbReference>
<name>A0A518EW21_9BACT</name>